<sequence length="601" mass="67410">MNPREAVAHLTPGNWARANRLLVRKALAEFSHERLLTPEPLPDGRYAVRGDDGTVEYRFAARLLSLDHWHIDAESITRHRLPSPDAADAEELPLDAIGFCVEMRATLGLSDEILPVYLEEIGSTLAGTAYKLTKPPVTAAKLAKADFQAIESGMTEGHPCFVANNGRLGYGIREYHTYAPEVANPIRLIWLAAHRDHSTFTCSADIDYDRLIRGELGDAVLDRFAATLADLGLDLADYQLIPVHPWQWWNKLSVTFAGEVAERRLVCLGTGDDEYLAQQSIRTFFNVSAPSKHYVKTALSVLNMGFMRGLSAAYMEATPAINDWLADLIANDPVFRATGLTIIRERAAIGYRHRQYEAATDRYSPYRKMLAALWRESPMPSLEPGRRPATMASLLHTDHEGRSLAAALIDQSGLAPEVWLRRYLDAYLTPLLHSFYAHDLAFMPHGENVILVLDGGVVERVIFKDIAEEIVVMDPEAPLPPEVRRVRAEVPEHMKLLSIFTDVFDCFFRFLNAVLTTEGVLDEETFWRTVAECAADYRDSVPHLADRFRRYDLFAGDFALSCLNRLQLRDNRQMVDLADPSAALQLVGDLTNPIARFAVRP</sequence>
<evidence type="ECO:0000256" key="1">
    <source>
        <dbReference type="ARBA" id="ARBA00004924"/>
    </source>
</evidence>
<dbReference type="InterPro" id="IPR007310">
    <property type="entry name" value="Aerobactin_biosyn_IucA/IucC_N"/>
</dbReference>
<proteinExistence type="inferred from homology"/>
<comment type="caution">
    <text evidence="5">The sequence shown here is derived from an EMBL/GenBank/DDBJ whole genome shotgun (WGS) entry which is preliminary data.</text>
</comment>
<comment type="similarity">
    <text evidence="2">Belongs to the IucA/IucC family.</text>
</comment>
<protein>
    <submittedName>
        <fullName evidence="5">IucA/IucC family siderophore biosynthesis protein</fullName>
    </submittedName>
</protein>
<evidence type="ECO:0000313" key="5">
    <source>
        <dbReference type="EMBL" id="MEV0968387.1"/>
    </source>
</evidence>
<reference evidence="5 6" key="1">
    <citation type="submission" date="2024-06" db="EMBL/GenBank/DDBJ databases">
        <title>The Natural Products Discovery Center: Release of the First 8490 Sequenced Strains for Exploring Actinobacteria Biosynthetic Diversity.</title>
        <authorList>
            <person name="Kalkreuter E."/>
            <person name="Kautsar S.A."/>
            <person name="Yang D."/>
            <person name="Bader C.D."/>
            <person name="Teijaro C.N."/>
            <person name="Fluegel L."/>
            <person name="Davis C.M."/>
            <person name="Simpson J.R."/>
            <person name="Lauterbach L."/>
            <person name="Steele A.D."/>
            <person name="Gui C."/>
            <person name="Meng S."/>
            <person name="Li G."/>
            <person name="Viehrig K."/>
            <person name="Ye F."/>
            <person name="Su P."/>
            <person name="Kiefer A.F."/>
            <person name="Nichols A."/>
            <person name="Cepeda A.J."/>
            <person name="Yan W."/>
            <person name="Fan B."/>
            <person name="Jiang Y."/>
            <person name="Adhikari A."/>
            <person name="Zheng C.-J."/>
            <person name="Schuster L."/>
            <person name="Cowan T.M."/>
            <person name="Smanski M.J."/>
            <person name="Chevrette M.G."/>
            <person name="De Carvalho L.P.S."/>
            <person name="Shen B."/>
        </authorList>
    </citation>
    <scope>NUCLEOTIDE SEQUENCE [LARGE SCALE GENOMIC DNA]</scope>
    <source>
        <strain evidence="5 6">NPDC050100</strain>
    </source>
</reference>
<dbReference type="EMBL" id="JBFALK010000003">
    <property type="protein sequence ID" value="MEV0968387.1"/>
    <property type="molecule type" value="Genomic_DNA"/>
</dbReference>
<dbReference type="PANTHER" id="PTHR34384">
    <property type="entry name" value="L-2,3-DIAMINOPROPANOATE--CITRATE LIGASE"/>
    <property type="match status" value="1"/>
</dbReference>
<feature type="domain" description="Aerobactin siderophore biosynthesis IucA/IucC-like C-terminal" evidence="4">
    <location>
        <begin position="419"/>
        <end position="575"/>
    </location>
</feature>
<accession>A0ABV3G9W1</accession>
<dbReference type="PANTHER" id="PTHR34384:SF6">
    <property type="entry name" value="STAPHYLOFERRIN B SYNTHASE"/>
    <property type="match status" value="1"/>
</dbReference>
<dbReference type="Gene3D" id="6.10.250.3370">
    <property type="match status" value="1"/>
</dbReference>
<dbReference type="Gene3D" id="1.10.510.40">
    <property type="match status" value="1"/>
</dbReference>
<feature type="domain" description="Aerobactin siderophore biosynthesis IucA/IucC N-terminal" evidence="3">
    <location>
        <begin position="146"/>
        <end position="396"/>
    </location>
</feature>
<dbReference type="InterPro" id="IPR037455">
    <property type="entry name" value="LucA/IucC-like"/>
</dbReference>
<name>A0ABV3G9W1_MICGL</name>
<evidence type="ECO:0000259" key="3">
    <source>
        <dbReference type="Pfam" id="PF04183"/>
    </source>
</evidence>
<dbReference type="Pfam" id="PF06276">
    <property type="entry name" value="FhuF"/>
    <property type="match status" value="1"/>
</dbReference>
<comment type="pathway">
    <text evidence="1">Siderophore biosynthesis.</text>
</comment>
<dbReference type="Proteomes" id="UP001551675">
    <property type="component" value="Unassembled WGS sequence"/>
</dbReference>
<keyword evidence="6" id="KW-1185">Reference proteome</keyword>
<dbReference type="Gene3D" id="3.30.310.280">
    <property type="match status" value="1"/>
</dbReference>
<dbReference type="InterPro" id="IPR022770">
    <property type="entry name" value="IucA/IucC-like_C"/>
</dbReference>
<dbReference type="RefSeq" id="WP_358131004.1">
    <property type="nucleotide sequence ID" value="NZ_JBFALK010000003.1"/>
</dbReference>
<dbReference type="Pfam" id="PF04183">
    <property type="entry name" value="IucA_IucC"/>
    <property type="match status" value="1"/>
</dbReference>
<evidence type="ECO:0000313" key="6">
    <source>
        <dbReference type="Proteomes" id="UP001551675"/>
    </source>
</evidence>
<evidence type="ECO:0000259" key="4">
    <source>
        <dbReference type="Pfam" id="PF06276"/>
    </source>
</evidence>
<organism evidence="5 6">
    <name type="scientific">Microtetraspora glauca</name>
    <dbReference type="NCBI Taxonomy" id="1996"/>
    <lineage>
        <taxon>Bacteria</taxon>
        <taxon>Bacillati</taxon>
        <taxon>Actinomycetota</taxon>
        <taxon>Actinomycetes</taxon>
        <taxon>Streptosporangiales</taxon>
        <taxon>Streptosporangiaceae</taxon>
        <taxon>Microtetraspora</taxon>
    </lineage>
</organism>
<gene>
    <name evidence="5" type="ORF">AB0I59_07115</name>
</gene>
<evidence type="ECO:0000256" key="2">
    <source>
        <dbReference type="ARBA" id="ARBA00007832"/>
    </source>
</evidence>